<sequence length="779" mass="87031">MSNETLSKSKKKRLKRLAAQKRREEEANLLLTTPYIPEDSLNPLDKLREKLTTQDGYELSLVDCAMDEMWNLGLEYGEYSEVKIFLENNVHELLVKLELKQQQAQQKQVKEEPKRVTFVQEPVVEPIVEKKEEKQPQGMMKNQIQKEEEVPVIVDEEVPDEATPAILVDVEEEEIKDSFVHVTAEPEVVQEVTPLSVPVPAPAPVAAEKVDEVVEQPTSLDLMTKLDIVANTDDLNDAIIALTEWINKAATPEEIQKFCNPQSKALATVITRCMTSSSNSTGQLLDLIGSILRNIHVPSTQLVTSVKALGSLWMQSKSITNQVQQDMKENMVQSVVSHSINRIHTMVQSYSRQGSSQVNVSKLKEEIQQMEMELQKMNKTDKNMLDLMMQRDACKSLTEKYDLLLNISGSDAVVTSPLRSSNKVTVESTLKELLSTDQLVNITNAKRNLEKFKLIQTSASSTTPERSSLLSQISLLEDRQLTIVSTIESLTLELNKMKMEQSLLEQDLNQKKVQLKELDGSLSNAQKEFNAQMDESKQWMELESSLQGFCNQIVEFDEIMQDVGFVSKQSKSGASGEGSVSLVQLLHASHKYFQSELETIEYLKARANAITTKIPTITREIAEFEMLGMSSTVADMKKNLKEMEQNAQDDLDLVQALTKEAEGTKDTFIDQLQGFLSSPAYDQSQQGEYAEVLKEIDTSLAKLDMSGDIKWSSVMIMYGCAFGSPVKTAEKKLNTSAQASVPAESSNPKPKKTGWNIAAAGGAAAKSLRDIQNEELTTM</sequence>
<reference evidence="2 3" key="1">
    <citation type="journal article" date="2021" name="Sci. Rep.">
        <title>The genome of the diatom Chaetoceros tenuissimus carries an ancient integrated fragment of an extant virus.</title>
        <authorList>
            <person name="Hongo Y."/>
            <person name="Kimura K."/>
            <person name="Takaki Y."/>
            <person name="Yoshida Y."/>
            <person name="Baba S."/>
            <person name="Kobayashi G."/>
            <person name="Nagasaki K."/>
            <person name="Hano T."/>
            <person name="Tomaru Y."/>
        </authorList>
    </citation>
    <scope>NUCLEOTIDE SEQUENCE [LARGE SCALE GENOMIC DNA]</scope>
    <source>
        <strain evidence="2 3">NIES-3715</strain>
    </source>
</reference>
<name>A0AAD3HA37_9STRA</name>
<dbReference type="Proteomes" id="UP001054902">
    <property type="component" value="Unassembled WGS sequence"/>
</dbReference>
<evidence type="ECO:0000313" key="3">
    <source>
        <dbReference type="Proteomes" id="UP001054902"/>
    </source>
</evidence>
<evidence type="ECO:0000313" key="2">
    <source>
        <dbReference type="EMBL" id="GFH55801.1"/>
    </source>
</evidence>
<comment type="caution">
    <text evidence="2">The sequence shown here is derived from an EMBL/GenBank/DDBJ whole genome shotgun (WGS) entry which is preliminary data.</text>
</comment>
<feature type="coiled-coil region" evidence="1">
    <location>
        <begin position="487"/>
        <end position="535"/>
    </location>
</feature>
<dbReference type="EMBL" id="BLLK01000051">
    <property type="protein sequence ID" value="GFH55801.1"/>
    <property type="molecule type" value="Genomic_DNA"/>
</dbReference>
<accession>A0AAD3HA37</accession>
<evidence type="ECO:0000256" key="1">
    <source>
        <dbReference type="SAM" id="Coils"/>
    </source>
</evidence>
<protein>
    <submittedName>
        <fullName evidence="2">Uncharacterized protein</fullName>
    </submittedName>
</protein>
<feature type="coiled-coil region" evidence="1">
    <location>
        <begin position="626"/>
        <end position="660"/>
    </location>
</feature>
<keyword evidence="1" id="KW-0175">Coiled coil</keyword>
<proteinExistence type="predicted"/>
<gene>
    <name evidence="2" type="ORF">CTEN210_12277</name>
</gene>
<keyword evidence="3" id="KW-1185">Reference proteome</keyword>
<organism evidence="2 3">
    <name type="scientific">Chaetoceros tenuissimus</name>
    <dbReference type="NCBI Taxonomy" id="426638"/>
    <lineage>
        <taxon>Eukaryota</taxon>
        <taxon>Sar</taxon>
        <taxon>Stramenopiles</taxon>
        <taxon>Ochrophyta</taxon>
        <taxon>Bacillariophyta</taxon>
        <taxon>Coscinodiscophyceae</taxon>
        <taxon>Chaetocerotophycidae</taxon>
        <taxon>Chaetocerotales</taxon>
        <taxon>Chaetocerotaceae</taxon>
        <taxon>Chaetoceros</taxon>
    </lineage>
</organism>
<dbReference type="AlphaFoldDB" id="A0AAD3HA37"/>